<gene>
    <name evidence="2" type="ORF">ABY42_05545</name>
</gene>
<feature type="transmembrane region" description="Helical" evidence="1">
    <location>
        <begin position="30"/>
        <end position="51"/>
    </location>
</feature>
<feature type="transmembrane region" description="Helical" evidence="1">
    <location>
        <begin position="88"/>
        <end position="106"/>
    </location>
</feature>
<evidence type="ECO:0000313" key="2">
    <source>
        <dbReference type="EMBL" id="AKU07232.1"/>
    </source>
</evidence>
<proteinExistence type="predicted"/>
<dbReference type="KEGG" id="hgi:ABY42_05545"/>
<dbReference type="GeneID" id="25245403"/>
<accession>A0A0K1IRS7</accession>
<name>A0A0K1IRS7_HALGI</name>
<dbReference type="RefSeq" id="WP_050458906.1">
    <property type="nucleotide sequence ID" value="NZ_CP011947.1"/>
</dbReference>
<dbReference type="AlphaFoldDB" id="A0A0K1IRS7"/>
<keyword evidence="1" id="KW-0472">Membrane</keyword>
<sequence length="117" mass="11820">MTRRRDAALAGALLVPIAAAAVLLRTPVTPGAVLVGVVGALALEAALSLRASSVRALWERRTVQAASVAVAVVGTTLGAVVFGRATLLAVAAGLSTYLLLLAAVELRSRGSGPERRP</sequence>
<dbReference type="PATRIC" id="fig|35746.4.peg.1179"/>
<protein>
    <submittedName>
        <fullName evidence="2">Uncharacterized protein</fullName>
    </submittedName>
</protein>
<dbReference type="EMBL" id="CP011947">
    <property type="protein sequence ID" value="AKU07232.1"/>
    <property type="molecule type" value="Genomic_DNA"/>
</dbReference>
<evidence type="ECO:0000256" key="1">
    <source>
        <dbReference type="SAM" id="Phobius"/>
    </source>
</evidence>
<keyword evidence="1" id="KW-0812">Transmembrane</keyword>
<evidence type="ECO:0000313" key="3">
    <source>
        <dbReference type="Proteomes" id="UP000066124"/>
    </source>
</evidence>
<keyword evidence="1" id="KW-1133">Transmembrane helix</keyword>
<feature type="transmembrane region" description="Helical" evidence="1">
    <location>
        <begin position="63"/>
        <end position="82"/>
    </location>
</feature>
<reference evidence="3" key="1">
    <citation type="journal article" date="2015" name="J. Biotechnol.">
        <title>Complete genome sequence of Haloferax gibbonsii strain ARA6, a potential producer of polyhydroxyalkanoates and halocins isolated from Araruama, Rio de Janeiro, Brasil.</title>
        <authorList>
            <person name="Pinto L.H."/>
            <person name="D'Alincourt Carvalho-Assef A.P."/>
            <person name="Vieira R.P."/>
            <person name="Clementino M.M."/>
            <person name="Albano R.M."/>
        </authorList>
    </citation>
    <scope>NUCLEOTIDE SEQUENCE [LARGE SCALE GENOMIC DNA]</scope>
    <source>
        <strain evidence="3">ARA6</strain>
    </source>
</reference>
<dbReference type="Proteomes" id="UP000066124">
    <property type="component" value="Chromosome"/>
</dbReference>
<organism evidence="2 3">
    <name type="scientific">Haloferax gibbonsii</name>
    <dbReference type="NCBI Taxonomy" id="35746"/>
    <lineage>
        <taxon>Archaea</taxon>
        <taxon>Methanobacteriati</taxon>
        <taxon>Methanobacteriota</taxon>
        <taxon>Stenosarchaea group</taxon>
        <taxon>Halobacteria</taxon>
        <taxon>Halobacteriales</taxon>
        <taxon>Haloferacaceae</taxon>
        <taxon>Haloferax</taxon>
    </lineage>
</organism>